<sequence>MNNSMLDFLPNYLKNTTNFKALVGLGESQFNKIDTFYDDCINQLYVDTATWMLDYWDKQAGIKTSLYPIEERRKRINAKLASLKPLSSPLKAIIYDAEIEFKSSYLFQVILKSSEEFGNIVNFIFDQIDLRKPAHLSYELVLDYFTILSIRVLFNRYFSEILTPCGTIDVSGNKIVTTLGRSYDEILKEILKTYNSSKLIVASESTFSIGMGKSYIEKIYDKLNSYFSELFFNCSENTFITGYGKSFIEEIQIKGNSYFSSKLYTYDQTIGKSYQETVKDSVTNNYSTLKCCSENLINTALYDQNEELISASGSLYLTKLPVTSEEIYCKGDGLS</sequence>
<dbReference type="EMBL" id="QXDJ01000003">
    <property type="protein sequence ID" value="RII34300.1"/>
    <property type="molecule type" value="Genomic_DNA"/>
</dbReference>
<dbReference type="InterPro" id="IPR018755">
    <property type="entry name" value="Phage_Mu_Gp48"/>
</dbReference>
<dbReference type="Pfam" id="PF10076">
    <property type="entry name" value="Phage_Mu_Gp48"/>
    <property type="match status" value="1"/>
</dbReference>
<organism evidence="1 2">
    <name type="scientific">Clostridium chromiireducens</name>
    <dbReference type="NCBI Taxonomy" id="225345"/>
    <lineage>
        <taxon>Bacteria</taxon>
        <taxon>Bacillati</taxon>
        <taxon>Bacillota</taxon>
        <taxon>Clostridia</taxon>
        <taxon>Eubacteriales</taxon>
        <taxon>Clostridiaceae</taxon>
        <taxon>Clostridium</taxon>
    </lineage>
</organism>
<reference evidence="1 2" key="1">
    <citation type="submission" date="2018-08" db="EMBL/GenBank/DDBJ databases">
        <title>Genome of Clostridium chromiireducens C1, DSM12136.</title>
        <authorList>
            <person name="Xing M."/>
            <person name="Wei Y."/>
            <person name="Ang E.L."/>
            <person name="Zhao H."/>
            <person name="Zhang Y."/>
        </authorList>
    </citation>
    <scope>NUCLEOTIDE SEQUENCE [LARGE SCALE GENOMIC DNA]</scope>
    <source>
        <strain evidence="1 2">C1</strain>
    </source>
</reference>
<protein>
    <submittedName>
        <fullName evidence="1">DUF2313 domain-containing protein</fullName>
    </submittedName>
</protein>
<dbReference type="Proteomes" id="UP000265930">
    <property type="component" value="Unassembled WGS sequence"/>
</dbReference>
<accession>A0A399IMR8</accession>
<gene>
    <name evidence="1" type="ORF">D2A34_14215</name>
</gene>
<proteinExistence type="predicted"/>
<dbReference type="AlphaFoldDB" id="A0A399IMR8"/>
<evidence type="ECO:0000313" key="2">
    <source>
        <dbReference type="Proteomes" id="UP000265930"/>
    </source>
</evidence>
<name>A0A399IMR8_9CLOT</name>
<comment type="caution">
    <text evidence="1">The sequence shown here is derived from an EMBL/GenBank/DDBJ whole genome shotgun (WGS) entry which is preliminary data.</text>
</comment>
<evidence type="ECO:0000313" key="1">
    <source>
        <dbReference type="EMBL" id="RII34300.1"/>
    </source>
</evidence>